<dbReference type="InterPro" id="IPR050148">
    <property type="entry name" value="Terpene_synthase-like"/>
</dbReference>
<dbReference type="Pfam" id="PF03936">
    <property type="entry name" value="Terpene_synth_C"/>
    <property type="match status" value="1"/>
</dbReference>
<evidence type="ECO:0000256" key="2">
    <source>
        <dbReference type="ARBA" id="ARBA00022842"/>
    </source>
</evidence>
<dbReference type="SUPFAM" id="SSF48239">
    <property type="entry name" value="Terpenoid cyclases/Protein prenyltransferases"/>
    <property type="match status" value="1"/>
</dbReference>
<dbReference type="PANTHER" id="PTHR31225">
    <property type="entry name" value="OS04G0344100 PROTEIN-RELATED"/>
    <property type="match status" value="1"/>
</dbReference>
<dbReference type="Gene3D" id="1.10.600.10">
    <property type="entry name" value="Farnesyl Diphosphate Synthase"/>
    <property type="match status" value="1"/>
</dbReference>
<dbReference type="SUPFAM" id="SSF48576">
    <property type="entry name" value="Terpenoid synthases"/>
    <property type="match status" value="1"/>
</dbReference>
<name>A0AAW2PRG0_9LAMI</name>
<dbReference type="InterPro" id="IPR005630">
    <property type="entry name" value="Terpene_synthase_metal-bd"/>
</dbReference>
<feature type="domain" description="Terpene synthase metal-binding" evidence="3">
    <location>
        <begin position="179"/>
        <end position="274"/>
    </location>
</feature>
<dbReference type="InterPro" id="IPR008930">
    <property type="entry name" value="Terpenoid_cyclase/PrenylTrfase"/>
</dbReference>
<keyword evidence="2" id="KW-0460">Magnesium</keyword>
<dbReference type="AlphaFoldDB" id="A0AAW2PRG0"/>
<keyword evidence="1" id="KW-0479">Metal-binding</keyword>
<evidence type="ECO:0000313" key="4">
    <source>
        <dbReference type="EMBL" id="KAL0357021.1"/>
    </source>
</evidence>
<reference evidence="4" key="1">
    <citation type="submission" date="2020-06" db="EMBL/GenBank/DDBJ databases">
        <authorList>
            <person name="Li T."/>
            <person name="Hu X."/>
            <person name="Zhang T."/>
            <person name="Song X."/>
            <person name="Zhang H."/>
            <person name="Dai N."/>
            <person name="Sheng W."/>
            <person name="Hou X."/>
            <person name="Wei L."/>
        </authorList>
    </citation>
    <scope>NUCLEOTIDE SEQUENCE</scope>
    <source>
        <strain evidence="4">KEN8</strain>
        <tissue evidence="4">Leaf</tissue>
    </source>
</reference>
<reference evidence="4" key="2">
    <citation type="journal article" date="2024" name="Plant">
        <title>Genomic evolution and insights into agronomic trait innovations of Sesamum species.</title>
        <authorList>
            <person name="Miao H."/>
            <person name="Wang L."/>
            <person name="Qu L."/>
            <person name="Liu H."/>
            <person name="Sun Y."/>
            <person name="Le M."/>
            <person name="Wang Q."/>
            <person name="Wei S."/>
            <person name="Zheng Y."/>
            <person name="Lin W."/>
            <person name="Duan Y."/>
            <person name="Cao H."/>
            <person name="Xiong S."/>
            <person name="Wang X."/>
            <person name="Wei L."/>
            <person name="Li C."/>
            <person name="Ma Q."/>
            <person name="Ju M."/>
            <person name="Zhao R."/>
            <person name="Li G."/>
            <person name="Mu C."/>
            <person name="Tian Q."/>
            <person name="Mei H."/>
            <person name="Zhang T."/>
            <person name="Gao T."/>
            <person name="Zhang H."/>
        </authorList>
    </citation>
    <scope>NUCLEOTIDE SEQUENCE</scope>
    <source>
        <strain evidence="4">KEN8</strain>
    </source>
</reference>
<proteinExistence type="predicted"/>
<comment type="caution">
    <text evidence="4">The sequence shown here is derived from an EMBL/GenBank/DDBJ whole genome shotgun (WGS) entry which is preliminary data.</text>
</comment>
<accession>A0AAW2PRG0</accession>
<dbReference type="GO" id="GO:0010333">
    <property type="term" value="F:terpene synthase activity"/>
    <property type="evidence" value="ECO:0007669"/>
    <property type="project" value="InterPro"/>
</dbReference>
<dbReference type="GO" id="GO:0000287">
    <property type="term" value="F:magnesium ion binding"/>
    <property type="evidence" value="ECO:0007669"/>
    <property type="project" value="InterPro"/>
</dbReference>
<dbReference type="GO" id="GO:0016114">
    <property type="term" value="P:terpenoid biosynthetic process"/>
    <property type="evidence" value="ECO:0007669"/>
    <property type="project" value="InterPro"/>
</dbReference>
<gene>
    <name evidence="4" type="ORF">Scaly_1387800</name>
</gene>
<evidence type="ECO:0000256" key="1">
    <source>
        <dbReference type="ARBA" id="ARBA00022723"/>
    </source>
</evidence>
<evidence type="ECO:0000259" key="3">
    <source>
        <dbReference type="Pfam" id="PF03936"/>
    </source>
</evidence>
<sequence length="333" mass="37321">MAASIITMKMLIIPNNTTTQNLDNFASKKKTLRLRCISSSGPAAATACCSPSFQHAPSRRSGNYGPSLWDFDYIQSLNTQYAVREELSRVEELLELIDDLQRLGMSYHFEDEINQMLGCLYEQKYAWGTNNSAGKEGFALHLLHSDSSDNMALASPRNEKGDFDPNLGNDTKGLLQLYEASFLSTPAPLTLWHTYFVVANPTENEVVGSLHKYKDIVRYSGMILRLADDLGTSPAEMKRGDVAKAVECYMNERGGSREEAEEYVRYLIDETWKKMNEGVAAADDDSPFLQDFVRIAADVGRTAQYFYQHGDGHGIQNPQMKQSIPTLLFQPII</sequence>
<protein>
    <submittedName>
        <fullName evidence="4">Myrcene synthase, chloroplastic</fullName>
    </submittedName>
</protein>
<organism evidence="4">
    <name type="scientific">Sesamum calycinum</name>
    <dbReference type="NCBI Taxonomy" id="2727403"/>
    <lineage>
        <taxon>Eukaryota</taxon>
        <taxon>Viridiplantae</taxon>
        <taxon>Streptophyta</taxon>
        <taxon>Embryophyta</taxon>
        <taxon>Tracheophyta</taxon>
        <taxon>Spermatophyta</taxon>
        <taxon>Magnoliopsida</taxon>
        <taxon>eudicotyledons</taxon>
        <taxon>Gunneridae</taxon>
        <taxon>Pentapetalae</taxon>
        <taxon>asterids</taxon>
        <taxon>lamiids</taxon>
        <taxon>Lamiales</taxon>
        <taxon>Pedaliaceae</taxon>
        <taxon>Sesamum</taxon>
    </lineage>
</organism>
<dbReference type="EMBL" id="JACGWM010000008">
    <property type="protein sequence ID" value="KAL0357021.1"/>
    <property type="molecule type" value="Genomic_DNA"/>
</dbReference>
<dbReference type="InterPro" id="IPR008949">
    <property type="entry name" value="Isoprenoid_synthase_dom_sf"/>
</dbReference>
<dbReference type="PANTHER" id="PTHR31225:SF9">
    <property type="entry name" value="TERPENE SYNTHASE 10"/>
    <property type="match status" value="1"/>
</dbReference>